<accession>A0AAD7AV36</accession>
<evidence type="ECO:0000313" key="1">
    <source>
        <dbReference type="EMBL" id="KAJ7368592.1"/>
    </source>
</evidence>
<organism evidence="1 2">
    <name type="scientific">Mycena albidolilacea</name>
    <dbReference type="NCBI Taxonomy" id="1033008"/>
    <lineage>
        <taxon>Eukaryota</taxon>
        <taxon>Fungi</taxon>
        <taxon>Dikarya</taxon>
        <taxon>Basidiomycota</taxon>
        <taxon>Agaricomycotina</taxon>
        <taxon>Agaricomycetes</taxon>
        <taxon>Agaricomycetidae</taxon>
        <taxon>Agaricales</taxon>
        <taxon>Marasmiineae</taxon>
        <taxon>Mycenaceae</taxon>
        <taxon>Mycena</taxon>
    </lineage>
</organism>
<dbReference type="AlphaFoldDB" id="A0AAD7AV36"/>
<dbReference type="Proteomes" id="UP001218218">
    <property type="component" value="Unassembled WGS sequence"/>
</dbReference>
<sequence length="131" mass="14688">MARINPHLTFGCKVALDVTDAHVSKLEDVQNEFLRRLLGLHRRSVLTVLLSETGVIPLRYRRLSLTIGYLDHLMTLAPTHLAGVAYRDSVRLAQNGRPCWLSDLCYALFHLPVPVLLSMDSLTPDGITDLK</sequence>
<evidence type="ECO:0000313" key="2">
    <source>
        <dbReference type="Proteomes" id="UP001218218"/>
    </source>
</evidence>
<gene>
    <name evidence="1" type="ORF">DFH08DRAFT_982796</name>
</gene>
<keyword evidence="2" id="KW-1185">Reference proteome</keyword>
<name>A0AAD7AV36_9AGAR</name>
<proteinExistence type="predicted"/>
<dbReference type="EMBL" id="JARIHO010000001">
    <property type="protein sequence ID" value="KAJ7368592.1"/>
    <property type="molecule type" value="Genomic_DNA"/>
</dbReference>
<comment type="caution">
    <text evidence="1">The sequence shown here is derived from an EMBL/GenBank/DDBJ whole genome shotgun (WGS) entry which is preliminary data.</text>
</comment>
<reference evidence="1" key="1">
    <citation type="submission" date="2023-03" db="EMBL/GenBank/DDBJ databases">
        <title>Massive genome expansion in bonnet fungi (Mycena s.s.) driven by repeated elements and novel gene families across ecological guilds.</title>
        <authorList>
            <consortium name="Lawrence Berkeley National Laboratory"/>
            <person name="Harder C.B."/>
            <person name="Miyauchi S."/>
            <person name="Viragh M."/>
            <person name="Kuo A."/>
            <person name="Thoen E."/>
            <person name="Andreopoulos B."/>
            <person name="Lu D."/>
            <person name="Skrede I."/>
            <person name="Drula E."/>
            <person name="Henrissat B."/>
            <person name="Morin E."/>
            <person name="Kohler A."/>
            <person name="Barry K."/>
            <person name="LaButti K."/>
            <person name="Morin E."/>
            <person name="Salamov A."/>
            <person name="Lipzen A."/>
            <person name="Mereny Z."/>
            <person name="Hegedus B."/>
            <person name="Baldrian P."/>
            <person name="Stursova M."/>
            <person name="Weitz H."/>
            <person name="Taylor A."/>
            <person name="Grigoriev I.V."/>
            <person name="Nagy L.G."/>
            <person name="Martin F."/>
            <person name="Kauserud H."/>
        </authorList>
    </citation>
    <scope>NUCLEOTIDE SEQUENCE</scope>
    <source>
        <strain evidence="1">CBHHK002</strain>
    </source>
</reference>
<protein>
    <submittedName>
        <fullName evidence="1">Uncharacterized protein</fullName>
    </submittedName>
</protein>